<dbReference type="EMBL" id="JACJKY010000007">
    <property type="protein sequence ID" value="MBM6920652.1"/>
    <property type="molecule type" value="Genomic_DNA"/>
</dbReference>
<evidence type="ECO:0000256" key="1">
    <source>
        <dbReference type="ARBA" id="ARBA00006479"/>
    </source>
</evidence>
<dbReference type="SUPFAM" id="SSF53067">
    <property type="entry name" value="Actin-like ATPase domain"/>
    <property type="match status" value="1"/>
</dbReference>
<dbReference type="Pfam" id="PF00480">
    <property type="entry name" value="ROK"/>
    <property type="match status" value="1"/>
</dbReference>
<dbReference type="Proteomes" id="UP000774750">
    <property type="component" value="Unassembled WGS sequence"/>
</dbReference>
<dbReference type="AlphaFoldDB" id="A0A939BE67"/>
<sequence length="302" mass="33095">MRILAIDIGGTAIKSAIANEKGEITDLREHPTNAKEGGPAVMKTALEIAHGYEDFDCIGISTTGQVDPKRGIIVYANENVPNYTGTNVKQIFEQEFHKLTCVENDVNCAAVGETHYGAGRGLRDLLCITYGTGVGGAIVINRQIYGGAHGLAGEFGHLITHPNGRQCGCGQHGCYEQYASTTALVREARKVDPSLYNGRLIFEEWHKGNTAIRMIVDDWIDEIVFGLVTLVHIFNPNGIILGGGILAEPYIENEINKRIYKRVMQSYSDFRVVKAELKNTAGLLGASVIAFKTKIGMYEREY</sequence>
<organism evidence="2 3">
    <name type="scientific">Merdimmobilis hominis</name>
    <dbReference type="NCBI Taxonomy" id="2897707"/>
    <lineage>
        <taxon>Bacteria</taxon>
        <taxon>Bacillati</taxon>
        <taxon>Bacillota</taxon>
        <taxon>Clostridia</taxon>
        <taxon>Eubacteriales</taxon>
        <taxon>Oscillospiraceae</taxon>
        <taxon>Merdimmobilis</taxon>
    </lineage>
</organism>
<dbReference type="InterPro" id="IPR043129">
    <property type="entry name" value="ATPase_NBD"/>
</dbReference>
<accession>A0A939BE67</accession>
<proteinExistence type="inferred from homology"/>
<dbReference type="RefSeq" id="WP_204445753.1">
    <property type="nucleotide sequence ID" value="NZ_JACJKY010000007.1"/>
</dbReference>
<gene>
    <name evidence="2" type="ORF">H6A12_05720</name>
</gene>
<protein>
    <submittedName>
        <fullName evidence="2">ROK family protein</fullName>
    </submittedName>
</protein>
<comment type="caution">
    <text evidence="2">The sequence shown here is derived from an EMBL/GenBank/DDBJ whole genome shotgun (WGS) entry which is preliminary data.</text>
</comment>
<reference evidence="2" key="1">
    <citation type="submission" date="2020-08" db="EMBL/GenBank/DDBJ databases">
        <authorList>
            <person name="Cejkova D."/>
            <person name="Kubasova T."/>
            <person name="Jahodarova E."/>
            <person name="Rychlik I."/>
        </authorList>
    </citation>
    <scope>NUCLEOTIDE SEQUENCE</scope>
    <source>
        <strain evidence="2">An559</strain>
    </source>
</reference>
<comment type="similarity">
    <text evidence="1">Belongs to the ROK (NagC/XylR) family.</text>
</comment>
<dbReference type="PANTHER" id="PTHR18964:SF165">
    <property type="entry name" value="BETA-GLUCOSIDE KINASE"/>
    <property type="match status" value="1"/>
</dbReference>
<dbReference type="CDD" id="cd24068">
    <property type="entry name" value="ASKHA_NBD_ROK_FnNanK-like"/>
    <property type="match status" value="1"/>
</dbReference>
<evidence type="ECO:0000313" key="2">
    <source>
        <dbReference type="EMBL" id="MBM6920652.1"/>
    </source>
</evidence>
<dbReference type="InterPro" id="IPR000600">
    <property type="entry name" value="ROK"/>
</dbReference>
<evidence type="ECO:0000313" key="3">
    <source>
        <dbReference type="Proteomes" id="UP000774750"/>
    </source>
</evidence>
<keyword evidence="3" id="KW-1185">Reference proteome</keyword>
<name>A0A939BE67_9FIRM</name>
<reference evidence="2" key="2">
    <citation type="journal article" date="2021" name="Sci. Rep.">
        <title>The distribution of antibiotic resistance genes in chicken gut microbiota commensals.</title>
        <authorList>
            <person name="Juricova H."/>
            <person name="Matiasovicova J."/>
            <person name="Kubasova T."/>
            <person name="Cejkova D."/>
            <person name="Rychlik I."/>
        </authorList>
    </citation>
    <scope>NUCLEOTIDE SEQUENCE</scope>
    <source>
        <strain evidence="2">An559</strain>
    </source>
</reference>
<dbReference type="PANTHER" id="PTHR18964">
    <property type="entry name" value="ROK (REPRESSOR, ORF, KINASE) FAMILY"/>
    <property type="match status" value="1"/>
</dbReference>
<dbReference type="Gene3D" id="3.30.420.40">
    <property type="match status" value="2"/>
</dbReference>